<evidence type="ECO:0000256" key="6">
    <source>
        <dbReference type="SAM" id="SignalP"/>
    </source>
</evidence>
<dbReference type="InterPro" id="IPR032799">
    <property type="entry name" value="TAXi_C"/>
</dbReference>
<keyword evidence="3" id="KW-0064">Aspartyl protease</keyword>
<evidence type="ECO:0000256" key="1">
    <source>
        <dbReference type="ARBA" id="ARBA00007447"/>
    </source>
</evidence>
<keyword evidence="4" id="KW-0378">Hydrolase</keyword>
<evidence type="ECO:0000313" key="8">
    <source>
        <dbReference type="EMBL" id="GMJ11504.1"/>
    </source>
</evidence>
<dbReference type="GO" id="GO:0005576">
    <property type="term" value="C:extracellular region"/>
    <property type="evidence" value="ECO:0007669"/>
    <property type="project" value="TreeGrafter"/>
</dbReference>
<keyword evidence="6" id="KW-0732">Signal</keyword>
<keyword evidence="9" id="KW-1185">Reference proteome</keyword>
<dbReference type="InterPro" id="IPR032861">
    <property type="entry name" value="TAXi_N"/>
</dbReference>
<dbReference type="Gene3D" id="2.40.70.10">
    <property type="entry name" value="Acid Proteases"/>
    <property type="match status" value="2"/>
</dbReference>
<evidence type="ECO:0000259" key="7">
    <source>
        <dbReference type="PROSITE" id="PS51767"/>
    </source>
</evidence>
<dbReference type="SUPFAM" id="SSF50630">
    <property type="entry name" value="Acid proteases"/>
    <property type="match status" value="1"/>
</dbReference>
<name>A0A9W7JH28_HIBTR</name>
<comment type="caution">
    <text evidence="8">The sequence shown here is derived from an EMBL/GenBank/DDBJ whole genome shotgun (WGS) entry which is preliminary data.</text>
</comment>
<reference evidence="8" key="1">
    <citation type="submission" date="2023-05" db="EMBL/GenBank/DDBJ databases">
        <title>Genome and transcriptome analyses reveal genes involved in the formation of fine ridges on petal epidermal cells in Hibiscus trionum.</title>
        <authorList>
            <person name="Koshimizu S."/>
            <person name="Masuda S."/>
            <person name="Ishii T."/>
            <person name="Shirasu K."/>
            <person name="Hoshino A."/>
            <person name="Arita M."/>
        </authorList>
    </citation>
    <scope>NUCLEOTIDE SEQUENCE</scope>
    <source>
        <strain evidence="8">Hamamatsu line</strain>
    </source>
</reference>
<evidence type="ECO:0000256" key="5">
    <source>
        <dbReference type="ARBA" id="ARBA00023180"/>
    </source>
</evidence>
<dbReference type="InterPro" id="IPR033121">
    <property type="entry name" value="PEPTIDASE_A1"/>
</dbReference>
<dbReference type="AlphaFoldDB" id="A0A9W7JH28"/>
<dbReference type="GO" id="GO:0004190">
    <property type="term" value="F:aspartic-type endopeptidase activity"/>
    <property type="evidence" value="ECO:0007669"/>
    <property type="project" value="UniProtKB-KW"/>
</dbReference>
<accession>A0A9W7JH28</accession>
<dbReference type="InterPro" id="IPR021109">
    <property type="entry name" value="Peptidase_aspartic_dom_sf"/>
</dbReference>
<dbReference type="Proteomes" id="UP001165190">
    <property type="component" value="Unassembled WGS sequence"/>
</dbReference>
<feature type="domain" description="Peptidase A1" evidence="7">
    <location>
        <begin position="102"/>
        <end position="451"/>
    </location>
</feature>
<feature type="chain" id="PRO_5040861636" evidence="6">
    <location>
        <begin position="30"/>
        <end position="459"/>
    </location>
</feature>
<evidence type="ECO:0000313" key="9">
    <source>
        <dbReference type="Proteomes" id="UP001165190"/>
    </source>
</evidence>
<organism evidence="8 9">
    <name type="scientific">Hibiscus trionum</name>
    <name type="common">Flower of an hour</name>
    <dbReference type="NCBI Taxonomy" id="183268"/>
    <lineage>
        <taxon>Eukaryota</taxon>
        <taxon>Viridiplantae</taxon>
        <taxon>Streptophyta</taxon>
        <taxon>Embryophyta</taxon>
        <taxon>Tracheophyta</taxon>
        <taxon>Spermatophyta</taxon>
        <taxon>Magnoliopsida</taxon>
        <taxon>eudicotyledons</taxon>
        <taxon>Gunneridae</taxon>
        <taxon>Pentapetalae</taxon>
        <taxon>rosids</taxon>
        <taxon>malvids</taxon>
        <taxon>Malvales</taxon>
        <taxon>Malvaceae</taxon>
        <taxon>Malvoideae</taxon>
        <taxon>Hibiscus</taxon>
    </lineage>
</organism>
<evidence type="ECO:0000256" key="3">
    <source>
        <dbReference type="ARBA" id="ARBA00022750"/>
    </source>
</evidence>
<evidence type="ECO:0000256" key="2">
    <source>
        <dbReference type="ARBA" id="ARBA00022670"/>
    </source>
</evidence>
<keyword evidence="2 8" id="KW-0645">Protease</keyword>
<dbReference type="PANTHER" id="PTHR47967">
    <property type="entry name" value="OS07G0603500 PROTEIN-RELATED"/>
    <property type="match status" value="1"/>
</dbReference>
<dbReference type="PANTHER" id="PTHR47967:SF123">
    <property type="entry name" value="ASPARTIC PROTEINASE NEPENTHESIN-1-LIKE"/>
    <property type="match status" value="1"/>
</dbReference>
<dbReference type="GO" id="GO:0006508">
    <property type="term" value="P:proteolysis"/>
    <property type="evidence" value="ECO:0007669"/>
    <property type="project" value="UniProtKB-KW"/>
</dbReference>
<dbReference type="EMBL" id="BSYR01000061">
    <property type="protein sequence ID" value="GMJ11504.1"/>
    <property type="molecule type" value="Genomic_DNA"/>
</dbReference>
<feature type="signal peptide" evidence="6">
    <location>
        <begin position="1"/>
        <end position="29"/>
    </location>
</feature>
<dbReference type="InterPro" id="IPR034161">
    <property type="entry name" value="Pepsin-like_plant"/>
</dbReference>
<gene>
    <name evidence="8" type="ORF">HRI_004819700</name>
</gene>
<sequence>MSLSLGFISSKMLFFLCVTLSFQHHFTFSASNPTGLTLRANVDDSPGSPMYHIRNLNIAERIERLINVSNARANYLHLMSSPDWRVLPDNIRIPIVRESLWYAVKFTIGSQRHELELLLDTASGLIWTQCQPCIQCFPQVPPVYDSRASTTYARLPCSHPLCHGEQRHFSCVNNVCVYRYGYAGGASSRGIASTEDFHFFIDQSHIGTYENVIFGCSNDNRDIFFRNSAISGIFGLNFSPESMMQQFSSTIHSRFSYCLVPFTEVVPESLALNFGSDIPELPPNAESTLILQSSNNYHYNLELLDISVGGHRLGLPPSAFEVRAGGEGGCFIDSGTLFTHIDANTIGVNAYERVIQVFRAYYGSRGLRSIRTARGFELCYERTGNFNDHASLTFHFNGADYTVPGQYMILFNQDIFCVAIMKGTFATILGAWSQQNKRIVYDGIFGELQFADENCANHG</sequence>
<dbReference type="OrthoDB" id="1072226at2759"/>
<keyword evidence="5" id="KW-0325">Glycoprotein</keyword>
<comment type="similarity">
    <text evidence="1">Belongs to the peptidase A1 family.</text>
</comment>
<dbReference type="PROSITE" id="PS51767">
    <property type="entry name" value="PEPTIDASE_A1"/>
    <property type="match status" value="1"/>
</dbReference>
<dbReference type="Pfam" id="PF14541">
    <property type="entry name" value="TAXi_C"/>
    <property type="match status" value="1"/>
</dbReference>
<evidence type="ECO:0000256" key="4">
    <source>
        <dbReference type="ARBA" id="ARBA00022801"/>
    </source>
</evidence>
<proteinExistence type="inferred from homology"/>
<dbReference type="CDD" id="cd05476">
    <property type="entry name" value="pepsin_A_like_plant"/>
    <property type="match status" value="1"/>
</dbReference>
<protein>
    <submittedName>
        <fullName evidence="8">Atypical Aspartic Protease in Roots 1</fullName>
    </submittedName>
</protein>
<dbReference type="Pfam" id="PF14543">
    <property type="entry name" value="TAXi_N"/>
    <property type="match status" value="1"/>
</dbReference>
<dbReference type="InterPro" id="IPR051708">
    <property type="entry name" value="Plant_Aspart_Prot_A1"/>
</dbReference>